<keyword evidence="5 9" id="KW-0560">Oxidoreductase</keyword>
<dbReference type="InterPro" id="IPR001128">
    <property type="entry name" value="Cyt_P450"/>
</dbReference>
<dbReference type="PRINTS" id="PR00463">
    <property type="entry name" value="EP450I"/>
</dbReference>
<evidence type="ECO:0000256" key="6">
    <source>
        <dbReference type="ARBA" id="ARBA00023004"/>
    </source>
</evidence>
<dbReference type="EMBL" id="JARYMX010000002">
    <property type="protein sequence ID" value="KAJ9559879.1"/>
    <property type="molecule type" value="Genomic_DNA"/>
</dbReference>
<keyword evidence="3 8" id="KW-0349">Heme</keyword>
<dbReference type="GO" id="GO:0016712">
    <property type="term" value="F:oxidoreductase activity, acting on paired donors, with incorporation or reduction of molecular oxygen, reduced flavin or flavoprotein as one donor, and incorporation of one atom of oxygen"/>
    <property type="evidence" value="ECO:0007669"/>
    <property type="project" value="UniProtKB-ARBA"/>
</dbReference>
<comment type="caution">
    <text evidence="11">The sequence shown here is derived from an EMBL/GenBank/DDBJ whole genome shotgun (WGS) entry which is preliminary data.</text>
</comment>
<keyword evidence="6 8" id="KW-0408">Iron</keyword>
<dbReference type="GO" id="GO:0051762">
    <property type="term" value="P:sesquiterpene biosynthetic process"/>
    <property type="evidence" value="ECO:0007669"/>
    <property type="project" value="UniProtKB-ARBA"/>
</dbReference>
<dbReference type="InterPro" id="IPR036396">
    <property type="entry name" value="Cyt_P450_sf"/>
</dbReference>
<evidence type="ECO:0000256" key="9">
    <source>
        <dbReference type="RuleBase" id="RU000461"/>
    </source>
</evidence>
<evidence type="ECO:0008006" key="13">
    <source>
        <dbReference type="Google" id="ProtNLM"/>
    </source>
</evidence>
<keyword evidence="7 9" id="KW-0503">Monooxygenase</keyword>
<reference evidence="11" key="1">
    <citation type="submission" date="2023-03" db="EMBL/GenBank/DDBJ databases">
        <title>Chromosome-scale reference genome and RAD-based genetic map of yellow starthistle (Centaurea solstitialis) reveal putative structural variation and QTLs associated with invader traits.</title>
        <authorList>
            <person name="Reatini B."/>
            <person name="Cang F.A."/>
            <person name="Jiang Q."/>
            <person name="Mckibben M.T.W."/>
            <person name="Barker M.S."/>
            <person name="Rieseberg L.H."/>
            <person name="Dlugosch K.M."/>
        </authorList>
    </citation>
    <scope>NUCLEOTIDE SEQUENCE</scope>
    <source>
        <strain evidence="11">CAN-66</strain>
        <tissue evidence="11">Leaf</tissue>
    </source>
</reference>
<dbReference type="PROSITE" id="PS00086">
    <property type="entry name" value="CYTOCHROME_P450"/>
    <property type="match status" value="1"/>
</dbReference>
<dbReference type="Gene3D" id="1.10.630.10">
    <property type="entry name" value="Cytochrome P450"/>
    <property type="match status" value="1"/>
</dbReference>
<evidence type="ECO:0000256" key="3">
    <source>
        <dbReference type="ARBA" id="ARBA00022617"/>
    </source>
</evidence>
<proteinExistence type="inferred from homology"/>
<comment type="similarity">
    <text evidence="2 9">Belongs to the cytochrome P450 family.</text>
</comment>
<dbReference type="InterPro" id="IPR002401">
    <property type="entry name" value="Cyt_P450_E_grp-I"/>
</dbReference>
<feature type="signal peptide" evidence="10">
    <location>
        <begin position="1"/>
        <end position="30"/>
    </location>
</feature>
<dbReference type="GO" id="GO:0005506">
    <property type="term" value="F:iron ion binding"/>
    <property type="evidence" value="ECO:0007669"/>
    <property type="project" value="InterPro"/>
</dbReference>
<evidence type="ECO:0000256" key="1">
    <source>
        <dbReference type="ARBA" id="ARBA00004721"/>
    </source>
</evidence>
<evidence type="ECO:0000256" key="10">
    <source>
        <dbReference type="SAM" id="SignalP"/>
    </source>
</evidence>
<sequence length="497" mass="56247">MLTFLWNPYLWPFLILLFIKWQFYPRKTVGNPPPSPSRLPFIGNFHQLGTLPHQSLRSLSLRYGPLMLVHLGKKPTVVASSAEAAHEIMKTHDIVFASRAESKLTKKLLYNSKTVSAAPYGDHWRQLKSVMVVQLLSTRRVRFFRSVRAEETAQLLRTVTGSCKLHEPVNLSELFVSYTNNVTCQVVLGRKYGEGENGKNFKRLLREFLVTLGSVNIGDFIPYLSWVDRVNGFDAKVERIANEIDEFVEGVVEDRRKKHRDSATNPVDYDNFVDIVLEMQRDETNEILLDKTNVKALLLDAYTAGTDTTATVLEWAMAELFRHPSVMKKAQAEVRAVSGDLTEEDLEKMTYLKAVIKETLRLHPPLPLLVPNIASKDINIMGYDIAKGTTVMTNVWAIGRDPKLWDEPEEFRPERFLGSSIDFKGQDFELIPFGAGRRICPGIAFAMSTNENLIANLLHKFDWKLANGETGKDLDMTECPGVAVRKRLPLLAVATPT</sequence>
<dbReference type="SUPFAM" id="SSF48264">
    <property type="entry name" value="Cytochrome P450"/>
    <property type="match status" value="1"/>
</dbReference>
<dbReference type="FunFam" id="1.10.630.10:FF:000011">
    <property type="entry name" value="Cytochrome P450 83B1"/>
    <property type="match status" value="1"/>
</dbReference>
<feature type="binding site" description="axial binding residue" evidence="8">
    <location>
        <position position="440"/>
    </location>
    <ligand>
        <name>heme</name>
        <dbReference type="ChEBI" id="CHEBI:30413"/>
    </ligand>
    <ligandPart>
        <name>Fe</name>
        <dbReference type="ChEBI" id="CHEBI:18248"/>
    </ligandPart>
</feature>
<dbReference type="Proteomes" id="UP001172457">
    <property type="component" value="Chromosome 2"/>
</dbReference>
<accession>A0AA38WR77</accession>
<keyword evidence="10" id="KW-0732">Signal</keyword>
<comment type="cofactor">
    <cofactor evidence="8">
        <name>heme</name>
        <dbReference type="ChEBI" id="CHEBI:30413"/>
    </cofactor>
</comment>
<dbReference type="CDD" id="cd11072">
    <property type="entry name" value="CYP71-like"/>
    <property type="match status" value="1"/>
</dbReference>
<comment type="pathway">
    <text evidence="1">Secondary metabolite biosynthesis; terpenoid biosynthesis.</text>
</comment>
<evidence type="ECO:0000256" key="5">
    <source>
        <dbReference type="ARBA" id="ARBA00023002"/>
    </source>
</evidence>
<organism evidence="11 12">
    <name type="scientific">Centaurea solstitialis</name>
    <name type="common">yellow star-thistle</name>
    <dbReference type="NCBI Taxonomy" id="347529"/>
    <lineage>
        <taxon>Eukaryota</taxon>
        <taxon>Viridiplantae</taxon>
        <taxon>Streptophyta</taxon>
        <taxon>Embryophyta</taxon>
        <taxon>Tracheophyta</taxon>
        <taxon>Spermatophyta</taxon>
        <taxon>Magnoliopsida</taxon>
        <taxon>eudicotyledons</taxon>
        <taxon>Gunneridae</taxon>
        <taxon>Pentapetalae</taxon>
        <taxon>asterids</taxon>
        <taxon>campanulids</taxon>
        <taxon>Asterales</taxon>
        <taxon>Asteraceae</taxon>
        <taxon>Carduoideae</taxon>
        <taxon>Cardueae</taxon>
        <taxon>Centaureinae</taxon>
        <taxon>Centaurea</taxon>
    </lineage>
</organism>
<evidence type="ECO:0000313" key="11">
    <source>
        <dbReference type="EMBL" id="KAJ9559879.1"/>
    </source>
</evidence>
<evidence type="ECO:0000256" key="7">
    <source>
        <dbReference type="ARBA" id="ARBA00023033"/>
    </source>
</evidence>
<evidence type="ECO:0000256" key="8">
    <source>
        <dbReference type="PIRSR" id="PIRSR602401-1"/>
    </source>
</evidence>
<dbReference type="PANTHER" id="PTHR47955">
    <property type="entry name" value="CYTOCHROME P450 FAMILY 71 PROTEIN"/>
    <property type="match status" value="1"/>
</dbReference>
<keyword evidence="4 8" id="KW-0479">Metal-binding</keyword>
<evidence type="ECO:0000256" key="2">
    <source>
        <dbReference type="ARBA" id="ARBA00010617"/>
    </source>
</evidence>
<name>A0AA38WR77_9ASTR</name>
<dbReference type="Pfam" id="PF00067">
    <property type="entry name" value="p450"/>
    <property type="match status" value="1"/>
</dbReference>
<keyword evidence="12" id="KW-1185">Reference proteome</keyword>
<dbReference type="GO" id="GO:0020037">
    <property type="term" value="F:heme binding"/>
    <property type="evidence" value="ECO:0007669"/>
    <property type="project" value="InterPro"/>
</dbReference>
<feature type="chain" id="PRO_5041316604" description="Cytochrome P450" evidence="10">
    <location>
        <begin position="31"/>
        <end position="497"/>
    </location>
</feature>
<gene>
    <name evidence="11" type="ORF">OSB04_005039</name>
</gene>
<protein>
    <recommendedName>
        <fullName evidence="13">Cytochrome P450</fullName>
    </recommendedName>
</protein>
<dbReference type="InterPro" id="IPR017972">
    <property type="entry name" value="Cyt_P450_CS"/>
</dbReference>
<evidence type="ECO:0000256" key="4">
    <source>
        <dbReference type="ARBA" id="ARBA00022723"/>
    </source>
</evidence>
<dbReference type="PANTHER" id="PTHR47955:SF10">
    <property type="entry name" value="ANGELICIN SYNTHASE"/>
    <property type="match status" value="1"/>
</dbReference>
<dbReference type="PRINTS" id="PR00385">
    <property type="entry name" value="P450"/>
</dbReference>
<dbReference type="AlphaFoldDB" id="A0AA38WR77"/>
<evidence type="ECO:0000313" key="12">
    <source>
        <dbReference type="Proteomes" id="UP001172457"/>
    </source>
</evidence>